<keyword evidence="2" id="KW-1133">Transmembrane helix</keyword>
<evidence type="ECO:0000313" key="4">
    <source>
        <dbReference type="Proteomes" id="UP000307657"/>
    </source>
</evidence>
<protein>
    <submittedName>
        <fullName evidence="3">Uncharacterized protein</fullName>
    </submittedName>
</protein>
<comment type="caution">
    <text evidence="3">The sequence shown here is derived from an EMBL/GenBank/DDBJ whole genome shotgun (WGS) entry which is preliminary data.</text>
</comment>
<organism evidence="3 4">
    <name type="scientific">Pontimicrobium aquaticum</name>
    <dbReference type="NCBI Taxonomy" id="2565367"/>
    <lineage>
        <taxon>Bacteria</taxon>
        <taxon>Pseudomonadati</taxon>
        <taxon>Bacteroidota</taxon>
        <taxon>Flavobacteriia</taxon>
        <taxon>Flavobacteriales</taxon>
        <taxon>Flavobacteriaceae</taxon>
        <taxon>Pontimicrobium</taxon>
    </lineage>
</organism>
<dbReference type="EMBL" id="SUPL01000007">
    <property type="protein sequence ID" value="TJY33385.1"/>
    <property type="molecule type" value="Genomic_DNA"/>
</dbReference>
<reference evidence="3 4" key="1">
    <citation type="submission" date="2019-04" db="EMBL/GenBank/DDBJ databases">
        <title>Lacinutrix sp. nov., isolated from marine water.</title>
        <authorList>
            <person name="Kim W."/>
        </authorList>
    </citation>
    <scope>NUCLEOTIDE SEQUENCE [LARGE SCALE GENOMIC DNA]</scope>
    <source>
        <strain evidence="3 4">CAU 1491</strain>
    </source>
</reference>
<feature type="compositionally biased region" description="Basic and acidic residues" evidence="1">
    <location>
        <begin position="1"/>
        <end position="12"/>
    </location>
</feature>
<gene>
    <name evidence="3" type="ORF">E5167_12860</name>
</gene>
<keyword evidence="2" id="KW-0472">Membrane</keyword>
<name>A0A4U0EP30_9FLAO</name>
<feature type="region of interest" description="Disordered" evidence="1">
    <location>
        <begin position="1"/>
        <end position="21"/>
    </location>
</feature>
<evidence type="ECO:0000313" key="3">
    <source>
        <dbReference type="EMBL" id="TJY33385.1"/>
    </source>
</evidence>
<feature type="transmembrane region" description="Helical" evidence="2">
    <location>
        <begin position="108"/>
        <end position="126"/>
    </location>
</feature>
<keyword evidence="4" id="KW-1185">Reference proteome</keyword>
<dbReference type="Proteomes" id="UP000307657">
    <property type="component" value="Unassembled WGS sequence"/>
</dbReference>
<evidence type="ECO:0000256" key="1">
    <source>
        <dbReference type="SAM" id="MobiDB-lite"/>
    </source>
</evidence>
<dbReference type="RefSeq" id="WP_136844563.1">
    <property type="nucleotide sequence ID" value="NZ_SUPL01000007.1"/>
</dbReference>
<keyword evidence="2" id="KW-0812">Transmembrane</keyword>
<evidence type="ECO:0000256" key="2">
    <source>
        <dbReference type="SAM" id="Phobius"/>
    </source>
</evidence>
<sequence length="129" mass="14620">MYDESLLHDKSDGLLGDDSGGGYKYPIPTPILPKSPDSIIEPIRDISELEKEVPSKEDFSEPRTYIKPKKVSSGSFTAPFGAVKGVAQTTTDEKRNFMKEFWDKYKKYIIPSLVTLLLIVVIYKVFKKK</sequence>
<proteinExistence type="predicted"/>
<dbReference type="AlphaFoldDB" id="A0A4U0EP30"/>
<accession>A0A4U0EP30</accession>